<proteinExistence type="inferred from homology"/>
<sequence length="291" mass="32808">MSDHMRKIITFDGSDDIVIVVPTADITGIRFKEFLISVKQHTSPVPTIVAVESSGSEFRFSKSMNDGIRKAMDLCPEYIVLSNDDVRFSNYWLSRLLEAFQTGKTIAFAIPKIVDSRGNWNEGLYELPSPLEFMLMKLAITFLPASVSSGLATRLWELRYTFGSTKFHKLNNKPLRTSSLNGFIIDTQPLSVFPAKNLISLGLFDEEYLNGLEDWDLSFRVYLSGMKSSVQLDSTVTHDISATGGRGWTRPKSNTGSQNLSHLLKKYTLNQLFCLRRLCNEGRLFLHSDSV</sequence>
<dbReference type="InterPro" id="IPR029044">
    <property type="entry name" value="Nucleotide-diphossugar_trans"/>
</dbReference>
<reference evidence="4" key="1">
    <citation type="submission" date="2021-04" db="EMBL/GenBank/DDBJ databases">
        <title>Genomic insights into ecological role and evolution of a novel Thermoplasmata order Candidatus Sysuiplasmatales.</title>
        <authorList>
            <person name="Yuan Y."/>
        </authorList>
    </citation>
    <scope>NUCLEOTIDE SEQUENCE</scope>
    <source>
        <strain evidence="4">YP2-bin.285</strain>
    </source>
</reference>
<dbReference type="SUPFAM" id="SSF53448">
    <property type="entry name" value="Nucleotide-diphospho-sugar transferases"/>
    <property type="match status" value="1"/>
</dbReference>
<dbReference type="Gene3D" id="3.90.550.10">
    <property type="entry name" value="Spore Coat Polysaccharide Biosynthesis Protein SpsA, Chain A"/>
    <property type="match status" value="1"/>
</dbReference>
<keyword evidence="2" id="KW-0328">Glycosyltransferase</keyword>
<organism evidence="4 5">
    <name type="scientific">Candidatus Sysuiplasma superficiale</name>
    <dbReference type="NCBI Taxonomy" id="2823368"/>
    <lineage>
        <taxon>Archaea</taxon>
        <taxon>Methanobacteriati</taxon>
        <taxon>Thermoplasmatota</taxon>
        <taxon>Thermoplasmata</taxon>
        <taxon>Candidatus Sysuiplasmatales</taxon>
        <taxon>Candidatus Sysuiplasmataceae</taxon>
        <taxon>Candidatus Sysuiplasma</taxon>
    </lineage>
</organism>
<dbReference type="PANTHER" id="PTHR43179">
    <property type="entry name" value="RHAMNOSYLTRANSFERASE WBBL"/>
    <property type="match status" value="1"/>
</dbReference>
<evidence type="ECO:0008006" key="6">
    <source>
        <dbReference type="Google" id="ProtNLM"/>
    </source>
</evidence>
<dbReference type="PANTHER" id="PTHR43179:SF12">
    <property type="entry name" value="GALACTOFURANOSYLTRANSFERASE GLFT2"/>
    <property type="match status" value="1"/>
</dbReference>
<dbReference type="Proteomes" id="UP000716004">
    <property type="component" value="Unassembled WGS sequence"/>
</dbReference>
<dbReference type="AlphaFoldDB" id="A0A8J7YRN5"/>
<keyword evidence="3" id="KW-0808">Transferase</keyword>
<evidence type="ECO:0000256" key="2">
    <source>
        <dbReference type="ARBA" id="ARBA00022676"/>
    </source>
</evidence>
<name>A0A8J7YRN5_9ARCH</name>
<protein>
    <recommendedName>
        <fullName evidence="6">Glycosyltransferase</fullName>
    </recommendedName>
</protein>
<evidence type="ECO:0000313" key="4">
    <source>
        <dbReference type="EMBL" id="MBX8632631.1"/>
    </source>
</evidence>
<dbReference type="EMBL" id="JAGVSJ010000042">
    <property type="protein sequence ID" value="MBX8632631.1"/>
    <property type="molecule type" value="Genomic_DNA"/>
</dbReference>
<comment type="caution">
    <text evidence="4">The sequence shown here is derived from an EMBL/GenBank/DDBJ whole genome shotgun (WGS) entry which is preliminary data.</text>
</comment>
<comment type="similarity">
    <text evidence="1">Belongs to the glycosyltransferase 2 family.</text>
</comment>
<evidence type="ECO:0000256" key="1">
    <source>
        <dbReference type="ARBA" id="ARBA00006739"/>
    </source>
</evidence>
<evidence type="ECO:0000313" key="5">
    <source>
        <dbReference type="Proteomes" id="UP000716004"/>
    </source>
</evidence>
<dbReference type="GO" id="GO:0016757">
    <property type="term" value="F:glycosyltransferase activity"/>
    <property type="evidence" value="ECO:0007669"/>
    <property type="project" value="UniProtKB-KW"/>
</dbReference>
<evidence type="ECO:0000256" key="3">
    <source>
        <dbReference type="ARBA" id="ARBA00022679"/>
    </source>
</evidence>
<gene>
    <name evidence="4" type="ORF">J9259_09005</name>
</gene>
<accession>A0A8J7YRN5</accession>